<dbReference type="GeneID" id="109588206"/>
<dbReference type="KEGG" id="aqu:109588206"/>
<dbReference type="GO" id="GO:0015031">
    <property type="term" value="P:protein transport"/>
    <property type="evidence" value="ECO:0007669"/>
    <property type="project" value="UniProtKB-KW"/>
</dbReference>
<dbReference type="RefSeq" id="XP_019859945.1">
    <property type="nucleotide sequence ID" value="XM_020004386.1"/>
</dbReference>
<reference evidence="9" key="1">
    <citation type="journal article" date="2010" name="Nature">
        <title>The Amphimedon queenslandica genome and the evolution of animal complexity.</title>
        <authorList>
            <person name="Srivastava M."/>
            <person name="Simakov O."/>
            <person name="Chapman J."/>
            <person name="Fahey B."/>
            <person name="Gauthier M.E."/>
            <person name="Mitros T."/>
            <person name="Richards G.S."/>
            <person name="Conaco C."/>
            <person name="Dacre M."/>
            <person name="Hellsten U."/>
            <person name="Larroux C."/>
            <person name="Putnam N.H."/>
            <person name="Stanke M."/>
            <person name="Adamska M."/>
            <person name="Darling A."/>
            <person name="Degnan S.M."/>
            <person name="Oakley T.H."/>
            <person name="Plachetzki D.C."/>
            <person name="Zhai Y."/>
            <person name="Adamski M."/>
            <person name="Calcino A."/>
            <person name="Cummins S.F."/>
            <person name="Goodstein D.M."/>
            <person name="Harris C."/>
            <person name="Jackson D.J."/>
            <person name="Leys S.P."/>
            <person name="Shu S."/>
            <person name="Woodcroft B.J."/>
            <person name="Vervoort M."/>
            <person name="Kosik K.S."/>
            <person name="Manning G."/>
            <person name="Degnan B.M."/>
            <person name="Rokhsar D.S."/>
        </authorList>
    </citation>
    <scope>NUCLEOTIDE SEQUENCE [LARGE SCALE GENOMIC DNA]</scope>
</reference>
<keyword evidence="4" id="KW-0813">Transport</keyword>
<evidence type="ECO:0000256" key="7">
    <source>
        <dbReference type="ARBA" id="ARBA00023136"/>
    </source>
</evidence>
<comment type="similarity">
    <text evidence="2">Belongs to the COG1 family.</text>
</comment>
<organism evidence="8 9">
    <name type="scientific">Amphimedon queenslandica</name>
    <name type="common">Sponge</name>
    <dbReference type="NCBI Taxonomy" id="400682"/>
    <lineage>
        <taxon>Eukaryota</taxon>
        <taxon>Metazoa</taxon>
        <taxon>Porifera</taxon>
        <taxon>Demospongiae</taxon>
        <taxon>Heteroscleromorpha</taxon>
        <taxon>Haplosclerida</taxon>
        <taxon>Niphatidae</taxon>
        <taxon>Amphimedon</taxon>
    </lineage>
</organism>
<dbReference type="EnsemblMetazoa" id="XM_020004386.1">
    <property type="protein sequence ID" value="XP_019859945.1"/>
    <property type="gene ID" value="LOC109588206"/>
</dbReference>
<dbReference type="GO" id="GO:0006891">
    <property type="term" value="P:intra-Golgi vesicle-mediated transport"/>
    <property type="evidence" value="ECO:0007669"/>
    <property type="project" value="InterPro"/>
</dbReference>
<keyword evidence="6" id="KW-0333">Golgi apparatus</keyword>
<dbReference type="AlphaFoldDB" id="A0AAN0JSE4"/>
<dbReference type="PANTHER" id="PTHR31658:SF0">
    <property type="entry name" value="CONSERVED OLIGOMERIC GOLGI COMPLEX SUBUNIT 1"/>
    <property type="match status" value="1"/>
</dbReference>
<dbReference type="GO" id="GO:0000139">
    <property type="term" value="C:Golgi membrane"/>
    <property type="evidence" value="ECO:0007669"/>
    <property type="project" value="UniProtKB-SubCell"/>
</dbReference>
<dbReference type="GO" id="GO:0017119">
    <property type="term" value="C:Golgi transport complex"/>
    <property type="evidence" value="ECO:0007669"/>
    <property type="project" value="InterPro"/>
</dbReference>
<evidence type="ECO:0000256" key="3">
    <source>
        <dbReference type="ARBA" id="ARBA00020978"/>
    </source>
</evidence>
<dbReference type="Pfam" id="PF08700">
    <property type="entry name" value="VPS51_Exo84_N"/>
    <property type="match status" value="1"/>
</dbReference>
<dbReference type="Proteomes" id="UP000007879">
    <property type="component" value="Unassembled WGS sequence"/>
</dbReference>
<keyword evidence="9" id="KW-1185">Reference proteome</keyword>
<reference evidence="8" key="2">
    <citation type="submission" date="2024-06" db="UniProtKB">
        <authorList>
            <consortium name="EnsemblMetazoa"/>
        </authorList>
    </citation>
    <scope>IDENTIFICATION</scope>
</reference>
<keyword evidence="7" id="KW-0472">Membrane</keyword>
<dbReference type="InterPro" id="IPR033370">
    <property type="entry name" value="COG1"/>
</dbReference>
<evidence type="ECO:0000256" key="5">
    <source>
        <dbReference type="ARBA" id="ARBA00022927"/>
    </source>
</evidence>
<sequence length="178" mass="20008">MADDKNVRTKGGEEGVIMKSLSEGAEQEKEVDSLFVNKTISTIRTVEQRARLDIENKREELRQLVGERYRDMIESADSVISMKEQSINVTASLNEVFENCQKLQKSHFTRGTGGRQAPPTTSLTRSTGSMNQLLLHLKDKIWCSVKDGQYLLGCSCYLLCQHVINQLRSVGVVWVSIA</sequence>
<keyword evidence="5" id="KW-0653">Protein transport</keyword>
<accession>A0AAN0JSE4</accession>
<proteinExistence type="inferred from homology"/>
<comment type="subcellular location">
    <subcellularLocation>
        <location evidence="1">Golgi apparatus membrane</location>
        <topology evidence="1">Peripheral membrane protein</topology>
    </subcellularLocation>
</comment>
<dbReference type="PANTHER" id="PTHR31658">
    <property type="entry name" value="CONSERVED OLIGOMERIC GOLGI COMPLEX SUBUNIT 1"/>
    <property type="match status" value="1"/>
</dbReference>
<evidence type="ECO:0000313" key="9">
    <source>
        <dbReference type="Proteomes" id="UP000007879"/>
    </source>
</evidence>
<evidence type="ECO:0000256" key="4">
    <source>
        <dbReference type="ARBA" id="ARBA00022448"/>
    </source>
</evidence>
<protein>
    <recommendedName>
        <fullName evidence="3">Conserved oligomeric Golgi complex subunit 1</fullName>
    </recommendedName>
</protein>
<evidence type="ECO:0000256" key="6">
    <source>
        <dbReference type="ARBA" id="ARBA00023034"/>
    </source>
</evidence>
<evidence type="ECO:0000256" key="1">
    <source>
        <dbReference type="ARBA" id="ARBA00004395"/>
    </source>
</evidence>
<name>A0AAN0JSE4_AMPQE</name>
<evidence type="ECO:0000313" key="8">
    <source>
        <dbReference type="EnsemblMetazoa" id="XP_019859945.1"/>
    </source>
</evidence>
<evidence type="ECO:0000256" key="2">
    <source>
        <dbReference type="ARBA" id="ARBA00006653"/>
    </source>
</evidence>